<accession>A0A4Z1I8X3</accession>
<sequence length="407" mass="46999">MTWGRLQAELSINKPILDTTNNLFYTTTESRSVALDFYRFCLPLARGCIRINPEYDVLFLQDRDKAPQMLADILHHIRAFDPEDGGLMHLALAEGSGDSLFDIPHPSNILSGHTEMVDFDSDTLLNSFRNEAKEQMQPSNEVPFYNETLIFLRNASQERHDRGMGYGTPHITHHPTAIASLVDMLSTKLGSLWCVEKLLRDSRIYSNIGPRMGRPHLSDTCPIVPSMKQMGRSSINFEWLERDPRPIQPDLKQLAFWRNSRRLYHSWCILEGILGVRHRSAFNFYVCVITQLSPLEEWGEDTEKHMSTKLGMRQMADLHRENELAQWEESLEFYKNNLGMNIPKHNFLRNEEEYKELENNPSTAVCMWISNGKAFGQVNGENICDVYGRCKEHFEMSEVPVLVLFDI</sequence>
<keyword evidence="2" id="KW-1185">Reference proteome</keyword>
<evidence type="ECO:0000313" key="1">
    <source>
        <dbReference type="EMBL" id="TGO55902.1"/>
    </source>
</evidence>
<dbReference type="STRING" id="278944.A0A4Z1I8X3"/>
<reference evidence="1 2" key="1">
    <citation type="submission" date="2017-12" db="EMBL/GenBank/DDBJ databases">
        <title>Comparative genomics of Botrytis spp.</title>
        <authorList>
            <person name="Valero-Jimenez C.A."/>
            <person name="Tapia P."/>
            <person name="Veloso J."/>
            <person name="Silva-Moreno E."/>
            <person name="Staats M."/>
            <person name="Valdes J.H."/>
            <person name="Van Kan J.A.L."/>
        </authorList>
    </citation>
    <scope>NUCLEOTIDE SEQUENCE [LARGE SCALE GENOMIC DNA]</scope>
    <source>
        <strain evidence="1 2">MUCL2120</strain>
    </source>
</reference>
<dbReference type="EMBL" id="PQXJ01000235">
    <property type="protein sequence ID" value="TGO55902.1"/>
    <property type="molecule type" value="Genomic_DNA"/>
</dbReference>
<comment type="caution">
    <text evidence="1">The sequence shown here is derived from an EMBL/GenBank/DDBJ whole genome shotgun (WGS) entry which is preliminary data.</text>
</comment>
<dbReference type="AlphaFoldDB" id="A0A4Z1I8X3"/>
<protein>
    <submittedName>
        <fullName evidence="1">Uncharacterized protein</fullName>
    </submittedName>
</protein>
<proteinExistence type="predicted"/>
<gene>
    <name evidence="1" type="ORF">BOTNAR_0235g00140</name>
</gene>
<name>A0A4Z1I8X3_9HELO</name>
<evidence type="ECO:0000313" key="2">
    <source>
        <dbReference type="Proteomes" id="UP000297452"/>
    </source>
</evidence>
<dbReference type="Proteomes" id="UP000297452">
    <property type="component" value="Unassembled WGS sequence"/>
</dbReference>
<dbReference type="OrthoDB" id="3482238at2759"/>
<organism evidence="1 2">
    <name type="scientific">Botryotinia narcissicola</name>
    <dbReference type="NCBI Taxonomy" id="278944"/>
    <lineage>
        <taxon>Eukaryota</taxon>
        <taxon>Fungi</taxon>
        <taxon>Dikarya</taxon>
        <taxon>Ascomycota</taxon>
        <taxon>Pezizomycotina</taxon>
        <taxon>Leotiomycetes</taxon>
        <taxon>Helotiales</taxon>
        <taxon>Sclerotiniaceae</taxon>
        <taxon>Botryotinia</taxon>
    </lineage>
</organism>